<keyword evidence="10" id="KW-1133">Transmembrane helix</keyword>
<keyword evidence="7" id="KW-0067">ATP-binding</keyword>
<dbReference type="Gene3D" id="1.25.40.10">
    <property type="entry name" value="Tetratricopeptide repeat domain"/>
    <property type="match status" value="2"/>
</dbReference>
<dbReference type="OrthoDB" id="9810447at2"/>
<dbReference type="HOGENOM" id="CLU_000445_114_67_10"/>
<dbReference type="InterPro" id="IPR003594">
    <property type="entry name" value="HATPase_dom"/>
</dbReference>
<keyword evidence="10" id="KW-0472">Membrane</keyword>
<dbReference type="InterPro" id="IPR004358">
    <property type="entry name" value="Sig_transdc_His_kin-like_C"/>
</dbReference>
<keyword evidence="6 12" id="KW-0418">Kinase</keyword>
<keyword evidence="3" id="KW-0597">Phosphoprotein</keyword>
<feature type="transmembrane region" description="Helical" evidence="10">
    <location>
        <begin position="447"/>
        <end position="467"/>
    </location>
</feature>
<dbReference type="eggNOG" id="COG4251">
    <property type="taxonomic scope" value="Bacteria"/>
</dbReference>
<evidence type="ECO:0000256" key="9">
    <source>
        <dbReference type="PROSITE-ProRule" id="PRU00339"/>
    </source>
</evidence>
<dbReference type="CDD" id="cd00082">
    <property type="entry name" value="HisKA"/>
    <property type="match status" value="1"/>
</dbReference>
<accession>F0S7I9</accession>
<evidence type="ECO:0000313" key="13">
    <source>
        <dbReference type="Proteomes" id="UP000000310"/>
    </source>
</evidence>
<dbReference type="SMART" id="SM00388">
    <property type="entry name" value="HisKA"/>
    <property type="match status" value="1"/>
</dbReference>
<evidence type="ECO:0000259" key="11">
    <source>
        <dbReference type="PROSITE" id="PS50109"/>
    </source>
</evidence>
<dbReference type="SUPFAM" id="SSF47384">
    <property type="entry name" value="Homodimeric domain of signal transducing histidine kinase"/>
    <property type="match status" value="1"/>
</dbReference>
<proteinExistence type="predicted"/>
<name>F0S7I9_PSESL</name>
<dbReference type="GO" id="GO:0000156">
    <property type="term" value="F:phosphorelay response regulator activity"/>
    <property type="evidence" value="ECO:0007669"/>
    <property type="project" value="TreeGrafter"/>
</dbReference>
<dbReference type="SUPFAM" id="SSF48452">
    <property type="entry name" value="TPR-like"/>
    <property type="match status" value="2"/>
</dbReference>
<dbReference type="GO" id="GO:0005524">
    <property type="term" value="F:ATP binding"/>
    <property type="evidence" value="ECO:0007669"/>
    <property type="project" value="UniProtKB-KW"/>
</dbReference>
<comment type="catalytic activity">
    <reaction evidence="1">
        <text>ATP + protein L-histidine = ADP + protein N-phospho-L-histidine.</text>
        <dbReference type="EC" id="2.7.13.3"/>
    </reaction>
</comment>
<dbReference type="STRING" id="762903.Pedsa_1692"/>
<keyword evidence="4" id="KW-0808">Transferase</keyword>
<dbReference type="SMART" id="SM00387">
    <property type="entry name" value="HATPase_c"/>
    <property type="match status" value="1"/>
</dbReference>
<dbReference type="AlphaFoldDB" id="F0S7I9"/>
<dbReference type="Pfam" id="PF02518">
    <property type="entry name" value="HATPase_c"/>
    <property type="match status" value="1"/>
</dbReference>
<dbReference type="Gene3D" id="1.10.287.130">
    <property type="match status" value="1"/>
</dbReference>
<keyword evidence="9" id="KW-0802">TPR repeat</keyword>
<dbReference type="PROSITE" id="PS50005">
    <property type="entry name" value="TPR"/>
    <property type="match status" value="1"/>
</dbReference>
<dbReference type="InterPro" id="IPR036097">
    <property type="entry name" value="HisK_dim/P_sf"/>
</dbReference>
<dbReference type="PANTHER" id="PTHR42878">
    <property type="entry name" value="TWO-COMPONENT HISTIDINE KINASE"/>
    <property type="match status" value="1"/>
</dbReference>
<keyword evidence="5" id="KW-0547">Nucleotide-binding</keyword>
<evidence type="ECO:0000256" key="2">
    <source>
        <dbReference type="ARBA" id="ARBA00012438"/>
    </source>
</evidence>
<reference evidence="13" key="2">
    <citation type="submission" date="2011-02" db="EMBL/GenBank/DDBJ databases">
        <title>The complete genome of Pedobacter saltans DSM 12145.</title>
        <authorList>
            <consortium name="US DOE Joint Genome Institute (JGI-PGF)"/>
            <person name="Lucas S."/>
            <person name="Copeland A."/>
            <person name="Lapidus A."/>
            <person name="Bruce D."/>
            <person name="Goodwin L."/>
            <person name="Pitluck S."/>
            <person name="Kyrpides N."/>
            <person name="Mavromatis K."/>
            <person name="Pagani I."/>
            <person name="Ivanova N."/>
            <person name="Ovchinnikova G."/>
            <person name="Lu M."/>
            <person name="Detter J.C."/>
            <person name="Han C."/>
            <person name="Land M."/>
            <person name="Hauser L."/>
            <person name="Markowitz V."/>
            <person name="Cheng J.-F."/>
            <person name="Hugenholtz P."/>
            <person name="Woyke T."/>
            <person name="Wu D."/>
            <person name="Tindall B."/>
            <person name="Pomrenke H.G."/>
            <person name="Brambilla E."/>
            <person name="Klenk H.-P."/>
            <person name="Eisen J.A."/>
        </authorList>
    </citation>
    <scope>NUCLEOTIDE SEQUENCE [LARGE SCALE GENOMIC DNA]</scope>
    <source>
        <strain evidence="13">ATCC 51119 / DSM 12145 / JCM 21818 / LMG 10337 / NBRC 100064 / NCIMB 13643</strain>
    </source>
</reference>
<dbReference type="EC" id="2.7.13.3" evidence="2"/>
<dbReference type="GO" id="GO:0030295">
    <property type="term" value="F:protein kinase activator activity"/>
    <property type="evidence" value="ECO:0007669"/>
    <property type="project" value="TreeGrafter"/>
</dbReference>
<dbReference type="KEGG" id="psn:Pedsa_1692"/>
<gene>
    <name evidence="12" type="ordered locus">Pedsa_1692</name>
</gene>
<dbReference type="PRINTS" id="PR00344">
    <property type="entry name" value="BCTRLSENSOR"/>
</dbReference>
<organism evidence="12 13">
    <name type="scientific">Pseudopedobacter saltans (strain ATCC 51119 / DSM 12145 / JCM 21818 / CCUG 39354 / LMG 10337 / NBRC 100064 / NCIMB 13643)</name>
    <name type="common">Pedobacter saltans</name>
    <dbReference type="NCBI Taxonomy" id="762903"/>
    <lineage>
        <taxon>Bacteria</taxon>
        <taxon>Pseudomonadati</taxon>
        <taxon>Bacteroidota</taxon>
        <taxon>Sphingobacteriia</taxon>
        <taxon>Sphingobacteriales</taxon>
        <taxon>Sphingobacteriaceae</taxon>
        <taxon>Pseudopedobacter</taxon>
    </lineage>
</organism>
<dbReference type="PANTHER" id="PTHR42878:SF7">
    <property type="entry name" value="SENSOR HISTIDINE KINASE GLRK"/>
    <property type="match status" value="1"/>
</dbReference>
<dbReference type="InterPro" id="IPR011990">
    <property type="entry name" value="TPR-like_helical_dom_sf"/>
</dbReference>
<evidence type="ECO:0000256" key="3">
    <source>
        <dbReference type="ARBA" id="ARBA00022553"/>
    </source>
</evidence>
<dbReference type="Pfam" id="PF13181">
    <property type="entry name" value="TPR_8"/>
    <property type="match status" value="1"/>
</dbReference>
<dbReference type="GO" id="GO:0007234">
    <property type="term" value="P:osmosensory signaling via phosphorelay pathway"/>
    <property type="evidence" value="ECO:0007669"/>
    <property type="project" value="TreeGrafter"/>
</dbReference>
<dbReference type="InterPro" id="IPR036890">
    <property type="entry name" value="HATPase_C_sf"/>
</dbReference>
<evidence type="ECO:0000256" key="10">
    <source>
        <dbReference type="SAM" id="Phobius"/>
    </source>
</evidence>
<keyword evidence="10" id="KW-0812">Transmembrane</keyword>
<dbReference type="PROSITE" id="PS50109">
    <property type="entry name" value="HIS_KIN"/>
    <property type="match status" value="1"/>
</dbReference>
<evidence type="ECO:0000256" key="7">
    <source>
        <dbReference type="ARBA" id="ARBA00022840"/>
    </source>
</evidence>
<evidence type="ECO:0000256" key="4">
    <source>
        <dbReference type="ARBA" id="ARBA00022679"/>
    </source>
</evidence>
<dbReference type="GO" id="GO:0000155">
    <property type="term" value="F:phosphorelay sensor kinase activity"/>
    <property type="evidence" value="ECO:0007669"/>
    <property type="project" value="InterPro"/>
</dbReference>
<dbReference type="Pfam" id="PF13424">
    <property type="entry name" value="TPR_12"/>
    <property type="match status" value="1"/>
</dbReference>
<keyword evidence="13" id="KW-1185">Reference proteome</keyword>
<dbReference type="Proteomes" id="UP000000310">
    <property type="component" value="Chromosome"/>
</dbReference>
<dbReference type="Gene3D" id="3.30.565.10">
    <property type="entry name" value="Histidine kinase-like ATPase, C-terminal domain"/>
    <property type="match status" value="1"/>
</dbReference>
<reference evidence="12 13" key="1">
    <citation type="journal article" date="2011" name="Stand. Genomic Sci.">
        <title>Complete genome sequence of the gliding, heparinolytic Pedobacter saltans type strain (113).</title>
        <authorList>
            <person name="Liolios K."/>
            <person name="Sikorski J."/>
            <person name="Lu M."/>
            <person name="Nolan M."/>
            <person name="Lapidus A."/>
            <person name="Lucas S."/>
            <person name="Hammon N."/>
            <person name="Deshpande S."/>
            <person name="Cheng J.F."/>
            <person name="Tapia R."/>
            <person name="Han C."/>
            <person name="Goodwin L."/>
            <person name="Pitluck S."/>
            <person name="Huntemann M."/>
            <person name="Ivanova N."/>
            <person name="Pagani I."/>
            <person name="Mavromatis K."/>
            <person name="Ovchinikova G."/>
            <person name="Pati A."/>
            <person name="Chen A."/>
            <person name="Palaniappan K."/>
            <person name="Land M."/>
            <person name="Hauser L."/>
            <person name="Brambilla E.M."/>
            <person name="Kotsyurbenko O."/>
            <person name="Rohde M."/>
            <person name="Tindall B.J."/>
            <person name="Abt B."/>
            <person name="Goker M."/>
            <person name="Detter J.C."/>
            <person name="Woyke T."/>
            <person name="Bristow J."/>
            <person name="Eisen J.A."/>
            <person name="Markowitz V."/>
            <person name="Hugenholtz P."/>
            <person name="Klenk H.P."/>
            <person name="Kyrpides N.C."/>
        </authorList>
    </citation>
    <scope>NUCLEOTIDE SEQUENCE [LARGE SCALE GENOMIC DNA]</scope>
    <source>
        <strain evidence="13">ATCC 51119 / DSM 12145 / JCM 21818 / LMG 10337 / NBRC 100064 / NCIMB 13643</strain>
    </source>
</reference>
<evidence type="ECO:0000256" key="6">
    <source>
        <dbReference type="ARBA" id="ARBA00022777"/>
    </source>
</evidence>
<evidence type="ECO:0000313" key="12">
    <source>
        <dbReference type="EMBL" id="ADY52249.1"/>
    </source>
</evidence>
<keyword evidence="8" id="KW-0902">Two-component regulatory system</keyword>
<evidence type="ECO:0000256" key="1">
    <source>
        <dbReference type="ARBA" id="ARBA00000085"/>
    </source>
</evidence>
<dbReference type="SUPFAM" id="SSF55874">
    <property type="entry name" value="ATPase domain of HSP90 chaperone/DNA topoisomerase II/histidine kinase"/>
    <property type="match status" value="1"/>
</dbReference>
<evidence type="ECO:0000256" key="5">
    <source>
        <dbReference type="ARBA" id="ARBA00022741"/>
    </source>
</evidence>
<feature type="domain" description="Histidine kinase" evidence="11">
    <location>
        <begin position="514"/>
        <end position="729"/>
    </location>
</feature>
<dbReference type="EMBL" id="CP002545">
    <property type="protein sequence ID" value="ADY52249.1"/>
    <property type="molecule type" value="Genomic_DNA"/>
</dbReference>
<dbReference type="InterPro" id="IPR050351">
    <property type="entry name" value="BphY/WalK/GraS-like"/>
</dbReference>
<dbReference type="InterPro" id="IPR005467">
    <property type="entry name" value="His_kinase_dom"/>
</dbReference>
<feature type="repeat" description="TPR" evidence="9">
    <location>
        <begin position="167"/>
        <end position="200"/>
    </location>
</feature>
<dbReference type="InterPro" id="IPR003661">
    <property type="entry name" value="HisK_dim/P_dom"/>
</dbReference>
<protein>
    <recommendedName>
        <fullName evidence="2">histidine kinase</fullName>
        <ecNumber evidence="2">2.7.13.3</ecNumber>
    </recommendedName>
</protein>
<dbReference type="InterPro" id="IPR019734">
    <property type="entry name" value="TPR_rpt"/>
</dbReference>
<evidence type="ECO:0000256" key="8">
    <source>
        <dbReference type="ARBA" id="ARBA00023012"/>
    </source>
</evidence>
<sequence length="746" mass="85409">MLNLALTLILLFYNLKLSPVPEDKSKSGISFTKNSSDIQLDTTQLDTQKVRLYLNQIAKRPNESSQQKEINIIYNYSKKINYKKGIALSYFTMGELAIQKRNFTEAIKYFRKSGMLFSNIRDTLFIAKSSLNMADIYESLQKPDSAIKYYNKSLLLFENLKDLDKQSLIYTNLGIVCDYIGDYSNAMRNYVKSFEIDKSLKNTDSYGVHLNNIGQVFTSLKLNKKAIDYLTQSVKASGLINDTLTMCYAYVGLNNAHLNAGNIKAAEDFINKAIDLQSKLKEKDYFLLSLSYTDLGRVFISKNQFLLAEKNLKTAFEIGKKYDHLYCKLYALGYTAQLHNQLNEFSKAESTSKLALSLLSDVKLTPVRITILNQLKETYARQQLFDKAYQIQEEIHDLNRLNTYEIHVKNISELSANLDLSQEKRINDLRVSKQREELMVRIEKQKIIIFFTILVLACLGVLAINSIKNHNNQKQINNALMLKNKEIEANRKEIDKQSRDLVQLNEYKDVIFTIISHDLRKPLGHLSSILELLENHIIDEQDLKTVIPHISKNVKNTSQILDSLLVWAKSQLKGFNLKFKQVNLFEFVNNRIETLVPFAKEKNINIYNTIDPSVNFYTDALLVTIIIRNLVLNSIKYSNDSQNIYIGAEIIDNYVFIQVKDEGIGMDQEQLNSLFGPQTKTTLGTKKEQGTGLGLFFCRDLVKKSGGKLSVKSKLNQGTTVTFSVPYYLEMPLAEEKDKDSSYIVS</sequence>
<dbReference type="SMART" id="SM00028">
    <property type="entry name" value="TPR"/>
    <property type="match status" value="6"/>
</dbReference>